<evidence type="ECO:0000313" key="5">
    <source>
        <dbReference type="Proteomes" id="UP000812844"/>
    </source>
</evidence>
<feature type="modified residue" description="4-aspartylphosphate" evidence="1">
    <location>
        <position position="57"/>
    </location>
</feature>
<keyword evidence="5" id="KW-1185">Reference proteome</keyword>
<dbReference type="PROSITE" id="PS50110">
    <property type="entry name" value="RESPONSE_REGULATORY"/>
    <property type="match status" value="1"/>
</dbReference>
<feature type="domain" description="Response regulatory" evidence="2">
    <location>
        <begin position="3"/>
        <end position="120"/>
    </location>
</feature>
<evidence type="ECO:0000259" key="2">
    <source>
        <dbReference type="PROSITE" id="PS50110"/>
    </source>
</evidence>
<dbReference type="InterPro" id="IPR046947">
    <property type="entry name" value="LytR-like"/>
</dbReference>
<dbReference type="PROSITE" id="PS50930">
    <property type="entry name" value="HTH_LYTTR"/>
    <property type="match status" value="1"/>
</dbReference>
<name>A0ABS6W798_9BIFI</name>
<dbReference type="PANTHER" id="PTHR37299:SF1">
    <property type="entry name" value="STAGE 0 SPORULATION PROTEIN A HOMOLOG"/>
    <property type="match status" value="1"/>
</dbReference>
<dbReference type="SMART" id="SM00850">
    <property type="entry name" value="LytTR"/>
    <property type="match status" value="1"/>
</dbReference>
<dbReference type="Pfam" id="PF00072">
    <property type="entry name" value="Response_reg"/>
    <property type="match status" value="1"/>
</dbReference>
<accession>A0ABS6W798</accession>
<evidence type="ECO:0000259" key="3">
    <source>
        <dbReference type="PROSITE" id="PS50930"/>
    </source>
</evidence>
<feature type="domain" description="HTH LytTR-type" evidence="3">
    <location>
        <begin position="142"/>
        <end position="232"/>
    </location>
</feature>
<dbReference type="Pfam" id="PF04397">
    <property type="entry name" value="LytTR"/>
    <property type="match status" value="1"/>
</dbReference>
<dbReference type="RefSeq" id="WP_219080392.1">
    <property type="nucleotide sequence ID" value="NZ_JAHBBD010000004.1"/>
</dbReference>
<evidence type="ECO:0000256" key="1">
    <source>
        <dbReference type="PROSITE-ProRule" id="PRU00169"/>
    </source>
</evidence>
<dbReference type="PANTHER" id="PTHR37299">
    <property type="entry name" value="TRANSCRIPTIONAL REGULATOR-RELATED"/>
    <property type="match status" value="1"/>
</dbReference>
<proteinExistence type="predicted"/>
<dbReference type="SMART" id="SM00448">
    <property type="entry name" value="REC"/>
    <property type="match status" value="1"/>
</dbReference>
<protein>
    <submittedName>
        <fullName evidence="4">Response regulator transcription factor</fullName>
    </submittedName>
</protein>
<keyword evidence="1" id="KW-0597">Phosphoprotein</keyword>
<gene>
    <name evidence="4" type="ORF">KIH73_03010</name>
</gene>
<organism evidence="4 5">
    <name type="scientific">Bifidobacterium phasiani</name>
    <dbReference type="NCBI Taxonomy" id="2834431"/>
    <lineage>
        <taxon>Bacteria</taxon>
        <taxon>Bacillati</taxon>
        <taxon>Actinomycetota</taxon>
        <taxon>Actinomycetes</taxon>
        <taxon>Bifidobacteriales</taxon>
        <taxon>Bifidobacteriaceae</taxon>
        <taxon>Bifidobacterium</taxon>
    </lineage>
</organism>
<dbReference type="InterPro" id="IPR001789">
    <property type="entry name" value="Sig_transdc_resp-reg_receiver"/>
</dbReference>
<dbReference type="InterPro" id="IPR007492">
    <property type="entry name" value="LytTR_DNA-bd_dom"/>
</dbReference>
<sequence length="240" mass="26806">MMRIAIVDNAPACQERLTGLCRRYGEEHGESFDITVFDDGDAFVSGYVPEWDVVIVDVDPDDVDGIGVMRRVRAMDDAVEAVLVSMSDEYAAEGYTVAAASYILKPPSYETFSRSLDRCIHASRGHARRSVTVVTGGHERRIRLDEIIYVDSVRHRTVVHTMLGNFQIVCSIVRFEDLLNELDHSFARANSGYLVNLAHVIAIDGHDAAMSNGDRLPISRPRRTEFRRRFSEYLAPGAAA</sequence>
<comment type="caution">
    <text evidence="4">The sequence shown here is derived from an EMBL/GenBank/DDBJ whole genome shotgun (WGS) entry which is preliminary data.</text>
</comment>
<dbReference type="Proteomes" id="UP000812844">
    <property type="component" value="Unassembled WGS sequence"/>
</dbReference>
<dbReference type="EMBL" id="JAHBBD010000004">
    <property type="protein sequence ID" value="MBW3082356.1"/>
    <property type="molecule type" value="Genomic_DNA"/>
</dbReference>
<evidence type="ECO:0000313" key="4">
    <source>
        <dbReference type="EMBL" id="MBW3082356.1"/>
    </source>
</evidence>
<reference evidence="4 5" key="1">
    <citation type="submission" date="2021-05" db="EMBL/GenBank/DDBJ databases">
        <title>Phylogenetic classification of ten novel species belonging to the genus Bifidobacterium comprising B. colchicus sp. nov., B. abeli sp. nov., B. bicoloris sp. nov., B. guerezis sp. nov., B. rosaliae sp. nov., B. santillanensis sp. nov., B. argentati sp. nov., B. amazzoni sp. nov., B. pluviali sp. nov., and B. pinnaculum sp. nov.</title>
        <authorList>
            <person name="Lugli G.A."/>
            <person name="Ruiz Garcia L."/>
            <person name="Margolles A."/>
            <person name="Ventura M."/>
        </authorList>
    </citation>
    <scope>NUCLEOTIDE SEQUENCE [LARGE SCALE GENOMIC DNA]</scope>
    <source>
        <strain evidence="4 5">6T3</strain>
    </source>
</reference>